<feature type="compositionally biased region" description="Basic residues" evidence="1">
    <location>
        <begin position="187"/>
        <end position="196"/>
    </location>
</feature>
<dbReference type="EMBL" id="CAMXCT010000602">
    <property type="protein sequence ID" value="CAI3980986.1"/>
    <property type="molecule type" value="Genomic_DNA"/>
</dbReference>
<feature type="transmembrane region" description="Helical" evidence="2">
    <location>
        <begin position="303"/>
        <end position="323"/>
    </location>
</feature>
<reference evidence="3" key="1">
    <citation type="submission" date="2022-10" db="EMBL/GenBank/DDBJ databases">
        <authorList>
            <person name="Chen Y."/>
            <person name="Dougan E. K."/>
            <person name="Chan C."/>
            <person name="Rhodes N."/>
            <person name="Thang M."/>
        </authorList>
    </citation>
    <scope>NUCLEOTIDE SEQUENCE</scope>
</reference>
<keyword evidence="2" id="KW-0812">Transmembrane</keyword>
<evidence type="ECO:0000313" key="3">
    <source>
        <dbReference type="EMBL" id="CAI3980986.1"/>
    </source>
</evidence>
<protein>
    <submittedName>
        <fullName evidence="3">Uncharacterized protein</fullName>
    </submittedName>
</protein>
<feature type="region of interest" description="Disordered" evidence="1">
    <location>
        <begin position="162"/>
        <end position="196"/>
    </location>
</feature>
<feature type="transmembrane region" description="Helical" evidence="2">
    <location>
        <begin position="270"/>
        <end position="291"/>
    </location>
</feature>
<comment type="caution">
    <text evidence="3">The sequence shown here is derived from an EMBL/GenBank/DDBJ whole genome shotgun (WGS) entry which is preliminary data.</text>
</comment>
<accession>A0A9P1BWX9</accession>
<dbReference type="EMBL" id="CAMXCT030000602">
    <property type="protein sequence ID" value="CAL4768298.1"/>
    <property type="molecule type" value="Genomic_DNA"/>
</dbReference>
<feature type="transmembrane region" description="Helical" evidence="2">
    <location>
        <begin position="59"/>
        <end position="83"/>
    </location>
</feature>
<evidence type="ECO:0000313" key="5">
    <source>
        <dbReference type="Proteomes" id="UP001152797"/>
    </source>
</evidence>
<dbReference type="EMBL" id="CAMXCT020000602">
    <property type="protein sequence ID" value="CAL1134361.1"/>
    <property type="molecule type" value="Genomic_DNA"/>
</dbReference>
<evidence type="ECO:0000256" key="1">
    <source>
        <dbReference type="SAM" id="MobiDB-lite"/>
    </source>
</evidence>
<feature type="transmembrane region" description="Helical" evidence="2">
    <location>
        <begin position="103"/>
        <end position="127"/>
    </location>
</feature>
<keyword evidence="5" id="KW-1185">Reference proteome</keyword>
<evidence type="ECO:0000256" key="2">
    <source>
        <dbReference type="SAM" id="Phobius"/>
    </source>
</evidence>
<dbReference type="AlphaFoldDB" id="A0A9P1BWX9"/>
<keyword evidence="2" id="KW-1133">Transmembrane helix</keyword>
<proteinExistence type="predicted"/>
<reference evidence="4 5" key="2">
    <citation type="submission" date="2024-05" db="EMBL/GenBank/DDBJ databases">
        <authorList>
            <person name="Chen Y."/>
            <person name="Shah S."/>
            <person name="Dougan E. K."/>
            <person name="Thang M."/>
            <person name="Chan C."/>
        </authorList>
    </citation>
    <scope>NUCLEOTIDE SEQUENCE [LARGE SCALE GENOMIC DNA]</scope>
</reference>
<organism evidence="3">
    <name type="scientific">Cladocopium goreaui</name>
    <dbReference type="NCBI Taxonomy" id="2562237"/>
    <lineage>
        <taxon>Eukaryota</taxon>
        <taxon>Sar</taxon>
        <taxon>Alveolata</taxon>
        <taxon>Dinophyceae</taxon>
        <taxon>Suessiales</taxon>
        <taxon>Symbiodiniaceae</taxon>
        <taxon>Cladocopium</taxon>
    </lineage>
</organism>
<keyword evidence="2" id="KW-0472">Membrane</keyword>
<sequence>MGAAAATMTLGEAIGIVQQWHSYNQDQLWSKRGYDIGLQSMRIDILNTVREEMRDQVTVIISSLDNLMVVATLMLSIGFGFVVEGTFPPAEKDYDYDDLERQLLIVYAVLAALSLVFPLACMMLTIAARFEVELCQQDVMGDLQKHLLKALQRDQRDADLVQGLPSSSRSDDEEVLHRADSSSRLPTARRPKLRRNSRSEPLLGARKDKGFVKGIREAVKGGVKRQLSNFEALFFEENVGHIAEDEVRLLAEGLLQKVNYYHFLYPIAQLFLWCGMLSSVLVCCVLLGLYYKANYPETPWMWRSYSGILGSCALGCIFFFFWIKFRLRTKQIQVRQKSNDIVAKTISGIYREDSGITPSTLFANAEPVFGSDAEVEAAYRDAFGRPAQGSQETDYESAEEEFHQPYANRRGSKAAKRLLWPATTEGHGHLETSAV</sequence>
<gene>
    <name evidence="3" type="ORF">C1SCF055_LOCUS8824</name>
</gene>
<evidence type="ECO:0000313" key="4">
    <source>
        <dbReference type="EMBL" id="CAL4768298.1"/>
    </source>
</evidence>
<name>A0A9P1BWX9_9DINO</name>
<dbReference type="OrthoDB" id="441888at2759"/>
<dbReference type="Proteomes" id="UP001152797">
    <property type="component" value="Unassembled WGS sequence"/>
</dbReference>